<keyword evidence="3" id="KW-0238">DNA-binding</keyword>
<dbReference type="PANTHER" id="PTHR30537">
    <property type="entry name" value="HTH-TYPE TRANSCRIPTIONAL REGULATOR"/>
    <property type="match status" value="1"/>
</dbReference>
<accession>A0A9Q6VIG1</accession>
<evidence type="ECO:0000256" key="4">
    <source>
        <dbReference type="ARBA" id="ARBA00023163"/>
    </source>
</evidence>
<dbReference type="FunFam" id="1.10.10.10:FF:000001">
    <property type="entry name" value="LysR family transcriptional regulator"/>
    <property type="match status" value="1"/>
</dbReference>
<dbReference type="Pfam" id="PF03466">
    <property type="entry name" value="LysR_substrate"/>
    <property type="match status" value="1"/>
</dbReference>
<keyword evidence="2" id="KW-0805">Transcription regulation</keyword>
<evidence type="ECO:0000313" key="7">
    <source>
        <dbReference type="Proteomes" id="UP000594467"/>
    </source>
</evidence>
<evidence type="ECO:0000256" key="2">
    <source>
        <dbReference type="ARBA" id="ARBA00023015"/>
    </source>
</evidence>
<feature type="domain" description="HTH lysR-type" evidence="5">
    <location>
        <begin position="12"/>
        <end position="61"/>
    </location>
</feature>
<dbReference type="InterPro" id="IPR036390">
    <property type="entry name" value="WH_DNA-bd_sf"/>
</dbReference>
<dbReference type="RefSeq" id="WP_169846046.1">
    <property type="nucleotide sequence ID" value="NZ_CP065202.1"/>
</dbReference>
<evidence type="ECO:0000256" key="3">
    <source>
        <dbReference type="ARBA" id="ARBA00023125"/>
    </source>
</evidence>
<evidence type="ECO:0000259" key="5">
    <source>
        <dbReference type="PROSITE" id="PS50931"/>
    </source>
</evidence>
<dbReference type="CDD" id="cd08475">
    <property type="entry name" value="PBP2_CrgA_like_6"/>
    <property type="match status" value="1"/>
</dbReference>
<dbReference type="InterPro" id="IPR000847">
    <property type="entry name" value="LysR_HTH_N"/>
</dbReference>
<name>A0A9Q6VIG1_PSEFR</name>
<reference evidence="6 7" key="1">
    <citation type="submission" date="2020-11" db="EMBL/GenBank/DDBJ databases">
        <title>The Complete Genome of Pseudomonas fragi A13BB.</title>
        <authorList>
            <person name="Awolope O.K."/>
            <person name="O'Driscoll N.H."/>
            <person name="Di Salvo A."/>
            <person name="Lamb A.J."/>
        </authorList>
    </citation>
    <scope>NUCLEOTIDE SEQUENCE [LARGE SCALE GENOMIC DNA]</scope>
    <source>
        <strain evidence="6 7">A13BB</strain>
    </source>
</reference>
<dbReference type="Pfam" id="PF00126">
    <property type="entry name" value="HTH_1"/>
    <property type="match status" value="1"/>
</dbReference>
<dbReference type="PANTHER" id="PTHR30537:SF5">
    <property type="entry name" value="HTH-TYPE TRANSCRIPTIONAL ACTIVATOR TTDR-RELATED"/>
    <property type="match status" value="1"/>
</dbReference>
<organism evidence="6 7">
    <name type="scientific">Pseudomonas fragi</name>
    <dbReference type="NCBI Taxonomy" id="296"/>
    <lineage>
        <taxon>Bacteria</taxon>
        <taxon>Pseudomonadati</taxon>
        <taxon>Pseudomonadota</taxon>
        <taxon>Gammaproteobacteria</taxon>
        <taxon>Pseudomonadales</taxon>
        <taxon>Pseudomonadaceae</taxon>
        <taxon>Pseudomonas</taxon>
    </lineage>
</organism>
<evidence type="ECO:0000256" key="1">
    <source>
        <dbReference type="ARBA" id="ARBA00009437"/>
    </source>
</evidence>
<comment type="similarity">
    <text evidence="1">Belongs to the LysR transcriptional regulatory family.</text>
</comment>
<sequence length="317" mass="35167">MTANPFDGIREFVASAQSLSFTAAALELGVTSSAVGKSVTRLEARLGVKLLHRTTRRLILTSEGEAYLASCLRVLDELAETQGFLTTGQQEPIGRLRIDLPAAFGRRHILPTLIDMAVRYKQLDLSVSFSERLVDIVNDGIDLVVRIGNLKDDAEIVARKLGSQCLLICATPGYLQEHGTPQTPEDLLHHDCIVGWRNGTRKTWMLIDEKGQTHEHEVRVKHEMGDGEMLLDMTLAGGGLAQLPTWLVQTHIREGLLVPVLDTYAGAEMPIHVIWPRTRYIQPKIRMVVDELLALARRDAGIFRPDQGDQAADNKAR</sequence>
<dbReference type="SUPFAM" id="SSF46785">
    <property type="entry name" value="Winged helix' DNA-binding domain"/>
    <property type="match status" value="1"/>
</dbReference>
<dbReference type="Gene3D" id="1.10.10.10">
    <property type="entry name" value="Winged helix-like DNA-binding domain superfamily/Winged helix DNA-binding domain"/>
    <property type="match status" value="1"/>
</dbReference>
<dbReference type="PROSITE" id="PS50931">
    <property type="entry name" value="HTH_LYSR"/>
    <property type="match status" value="1"/>
</dbReference>
<dbReference type="GO" id="GO:0003700">
    <property type="term" value="F:DNA-binding transcription factor activity"/>
    <property type="evidence" value="ECO:0007669"/>
    <property type="project" value="InterPro"/>
</dbReference>
<dbReference type="InterPro" id="IPR058163">
    <property type="entry name" value="LysR-type_TF_proteobact-type"/>
</dbReference>
<dbReference type="AlphaFoldDB" id="A0A9Q6VIG1"/>
<dbReference type="InterPro" id="IPR005119">
    <property type="entry name" value="LysR_subst-bd"/>
</dbReference>
<keyword evidence="4" id="KW-0804">Transcription</keyword>
<dbReference type="Proteomes" id="UP000594467">
    <property type="component" value="Chromosome"/>
</dbReference>
<gene>
    <name evidence="6" type="ORF">I5R27_12890</name>
</gene>
<protein>
    <submittedName>
        <fullName evidence="6">LysR family transcriptional regulator</fullName>
    </submittedName>
</protein>
<dbReference type="Gene3D" id="3.40.190.290">
    <property type="match status" value="1"/>
</dbReference>
<dbReference type="SUPFAM" id="SSF53850">
    <property type="entry name" value="Periplasmic binding protein-like II"/>
    <property type="match status" value="1"/>
</dbReference>
<dbReference type="GO" id="GO:0003677">
    <property type="term" value="F:DNA binding"/>
    <property type="evidence" value="ECO:0007669"/>
    <property type="project" value="UniProtKB-KW"/>
</dbReference>
<evidence type="ECO:0000313" key="6">
    <source>
        <dbReference type="EMBL" id="QPL29748.1"/>
    </source>
</evidence>
<dbReference type="InterPro" id="IPR036388">
    <property type="entry name" value="WH-like_DNA-bd_sf"/>
</dbReference>
<proteinExistence type="inferred from homology"/>
<dbReference type="EMBL" id="CP065202">
    <property type="protein sequence ID" value="QPL29748.1"/>
    <property type="molecule type" value="Genomic_DNA"/>
</dbReference>